<evidence type="ECO:0008006" key="3">
    <source>
        <dbReference type="Google" id="ProtNLM"/>
    </source>
</evidence>
<evidence type="ECO:0000313" key="2">
    <source>
        <dbReference type="Proteomes" id="UP001569153"/>
    </source>
</evidence>
<dbReference type="EMBL" id="JBGOOT010000054">
    <property type="protein sequence ID" value="MEZ8197009.1"/>
    <property type="molecule type" value="Genomic_DNA"/>
</dbReference>
<organism evidence="1 2">
    <name type="scientific">Vibrio cortegadensis</name>
    <dbReference type="NCBI Taxonomy" id="1328770"/>
    <lineage>
        <taxon>Bacteria</taxon>
        <taxon>Pseudomonadati</taxon>
        <taxon>Pseudomonadota</taxon>
        <taxon>Gammaproteobacteria</taxon>
        <taxon>Vibrionales</taxon>
        <taxon>Vibrionaceae</taxon>
        <taxon>Vibrio</taxon>
    </lineage>
</organism>
<evidence type="ECO:0000313" key="1">
    <source>
        <dbReference type="EMBL" id="MEZ8197009.1"/>
    </source>
</evidence>
<dbReference type="Proteomes" id="UP001569153">
    <property type="component" value="Unassembled WGS sequence"/>
</dbReference>
<comment type="caution">
    <text evidence="1">The sequence shown here is derived from an EMBL/GenBank/DDBJ whole genome shotgun (WGS) entry which is preliminary data.</text>
</comment>
<keyword evidence="2" id="KW-1185">Reference proteome</keyword>
<protein>
    <recommendedName>
        <fullName evidence="3">RloB domain-containing protein</fullName>
    </recommendedName>
</protein>
<gene>
    <name evidence="1" type="ORF">ACED38_19325</name>
</gene>
<name>A0ABV4MBV4_9VIBR</name>
<proteinExistence type="predicted"/>
<reference evidence="1 2" key="1">
    <citation type="submission" date="2024-06" db="EMBL/GenBank/DDBJ databases">
        <authorList>
            <person name="Steensen K."/>
            <person name="Seneca J."/>
            <person name="Bartlau N."/>
            <person name="Yu A.X."/>
            <person name="Polz M.F."/>
        </authorList>
    </citation>
    <scope>NUCLEOTIDE SEQUENCE [LARGE SCALE GENOMIC DNA]</scope>
    <source>
        <strain evidence="1 2">FF146</strain>
    </source>
</reference>
<sequence>MAKKKRPIKQTLVIVAEGQADAAFVNHVKSLYGVGNPKVTVKSAGGKGPSNVIGDALGTLKSSGCDRVASILDTDIPWPKTKVKEAAQKKIPLIGSEPCLEGLLLQILGKKVPKLSNDCKKQMHPLLDGKETDKKSYAKLFTKEVLDSARTSVVELDLLINIITGQK</sequence>
<accession>A0ABV4MBV4</accession>
<dbReference type="RefSeq" id="WP_371731208.1">
    <property type="nucleotide sequence ID" value="NZ_JBGOOT010000054.1"/>
</dbReference>